<feature type="transmembrane region" description="Helical" evidence="5">
    <location>
        <begin position="92"/>
        <end position="113"/>
    </location>
</feature>
<feature type="transmembrane region" description="Helical" evidence="5">
    <location>
        <begin position="230"/>
        <end position="248"/>
    </location>
</feature>
<dbReference type="Proteomes" id="UP000186955">
    <property type="component" value="Unassembled WGS sequence"/>
</dbReference>
<dbReference type="PANTHER" id="PTHR23501:SF43">
    <property type="entry name" value="MULTIDRUG TRANSPORTER, PUTATIVE (AFU_ORTHOLOGUE AFUA_6G03040)-RELATED"/>
    <property type="match status" value="1"/>
</dbReference>
<comment type="subcellular location">
    <subcellularLocation>
        <location evidence="1">Membrane</location>
        <topology evidence="1">Multi-pass membrane protein</topology>
    </subcellularLocation>
</comment>
<reference evidence="7 8" key="1">
    <citation type="submission" date="2016-10" db="EMBL/GenBank/DDBJ databases">
        <title>Genome sequence of the ascomycete fungus Penicillium subrubescens.</title>
        <authorList>
            <person name="De Vries R.P."/>
            <person name="Peng M."/>
            <person name="Dilokpimol A."/>
            <person name="Hilden K."/>
            <person name="Makela M.R."/>
            <person name="Grigoriev I."/>
            <person name="Riley R."/>
            <person name="Granchi Z."/>
        </authorList>
    </citation>
    <scope>NUCLEOTIDE SEQUENCE [LARGE SCALE GENOMIC DNA]</scope>
    <source>
        <strain evidence="7 8">CBS 132785</strain>
    </source>
</reference>
<evidence type="ECO:0008006" key="9">
    <source>
        <dbReference type="Google" id="ProtNLM"/>
    </source>
</evidence>
<feature type="transmembrane region" description="Helical" evidence="5">
    <location>
        <begin position="125"/>
        <end position="149"/>
    </location>
</feature>
<feature type="signal peptide" evidence="6">
    <location>
        <begin position="1"/>
        <end position="20"/>
    </location>
</feature>
<dbReference type="EMBL" id="MNBE01000017">
    <property type="protein sequence ID" value="OKP15193.1"/>
    <property type="molecule type" value="Genomic_DNA"/>
</dbReference>
<evidence type="ECO:0000256" key="2">
    <source>
        <dbReference type="ARBA" id="ARBA00022692"/>
    </source>
</evidence>
<organism evidence="7 8">
    <name type="scientific">Penicillium subrubescens</name>
    <dbReference type="NCBI Taxonomy" id="1316194"/>
    <lineage>
        <taxon>Eukaryota</taxon>
        <taxon>Fungi</taxon>
        <taxon>Dikarya</taxon>
        <taxon>Ascomycota</taxon>
        <taxon>Pezizomycotina</taxon>
        <taxon>Eurotiomycetes</taxon>
        <taxon>Eurotiomycetidae</taxon>
        <taxon>Eurotiales</taxon>
        <taxon>Aspergillaceae</taxon>
        <taxon>Penicillium</taxon>
    </lineage>
</organism>
<accession>A0A1Q5URT5</accession>
<evidence type="ECO:0000256" key="5">
    <source>
        <dbReference type="SAM" id="Phobius"/>
    </source>
</evidence>
<feature type="transmembrane region" description="Helical" evidence="5">
    <location>
        <begin position="161"/>
        <end position="180"/>
    </location>
</feature>
<evidence type="ECO:0000256" key="6">
    <source>
        <dbReference type="SAM" id="SignalP"/>
    </source>
</evidence>
<dbReference type="InterPro" id="IPR036259">
    <property type="entry name" value="MFS_trans_sf"/>
</dbReference>
<feature type="transmembrane region" description="Helical" evidence="5">
    <location>
        <begin position="65"/>
        <end position="85"/>
    </location>
</feature>
<keyword evidence="4 5" id="KW-0472">Membrane</keyword>
<feature type="chain" id="PRO_5013202797" description="Major facilitator superfamily (MFS) profile domain-containing protein" evidence="6">
    <location>
        <begin position="21"/>
        <end position="263"/>
    </location>
</feature>
<keyword evidence="2 5" id="KW-0812">Transmembrane</keyword>
<evidence type="ECO:0000313" key="8">
    <source>
        <dbReference type="Proteomes" id="UP000186955"/>
    </source>
</evidence>
<name>A0A1Q5URT5_9EURO</name>
<dbReference type="Gene3D" id="1.20.1250.20">
    <property type="entry name" value="MFS general substrate transporter like domains"/>
    <property type="match status" value="1"/>
</dbReference>
<evidence type="ECO:0000256" key="4">
    <source>
        <dbReference type="ARBA" id="ARBA00023136"/>
    </source>
</evidence>
<dbReference type="PANTHER" id="PTHR23501">
    <property type="entry name" value="MAJOR FACILITATOR SUPERFAMILY"/>
    <property type="match status" value="1"/>
</dbReference>
<keyword evidence="8" id="KW-1185">Reference proteome</keyword>
<evidence type="ECO:0000313" key="7">
    <source>
        <dbReference type="EMBL" id="OKP15193.1"/>
    </source>
</evidence>
<protein>
    <recommendedName>
        <fullName evidence="9">Major facilitator superfamily (MFS) profile domain-containing protein</fullName>
    </recommendedName>
</protein>
<keyword evidence="3 5" id="KW-1133">Transmembrane helix</keyword>
<proteinExistence type="predicted"/>
<dbReference type="GO" id="GO:0022857">
    <property type="term" value="F:transmembrane transporter activity"/>
    <property type="evidence" value="ECO:0007669"/>
    <property type="project" value="TreeGrafter"/>
</dbReference>
<comment type="caution">
    <text evidence="7">The sequence shown here is derived from an EMBL/GenBank/DDBJ whole genome shotgun (WGS) entry which is preliminary data.</text>
</comment>
<dbReference type="SUPFAM" id="SSF103473">
    <property type="entry name" value="MFS general substrate transporter"/>
    <property type="match status" value="1"/>
</dbReference>
<dbReference type="AlphaFoldDB" id="A0A1Q5URT5"/>
<dbReference type="GO" id="GO:0005886">
    <property type="term" value="C:plasma membrane"/>
    <property type="evidence" value="ECO:0007669"/>
    <property type="project" value="TreeGrafter"/>
</dbReference>
<gene>
    <name evidence="7" type="ORF">PENSUB_1407</name>
</gene>
<keyword evidence="6" id="KW-0732">Signal</keyword>
<sequence>MSCCLTLACLIGPIIGGALAEDSAWRWVFLINTSFVTGAPFNVVLVYVPQQAQILLDKSPLDSGIYLIGYSAVAAAAAALINIVSSKGRIPFIYSLLVGCVVHTVGVGLLSTIATSHGFRATDIVYGVIAGIGMGLILGVLMLATPYIVEDRDLAIATGTVVQLRFLGGAMGLAIASNILNGHLAHHLQNILSPHELHLFLENVKSITNFSPQLQDTVKGFFAASYNTQLRVMIGFAAAQLPAVLLLIKPGQRQLAADRAAGG</sequence>
<evidence type="ECO:0000256" key="1">
    <source>
        <dbReference type="ARBA" id="ARBA00004141"/>
    </source>
</evidence>
<evidence type="ECO:0000256" key="3">
    <source>
        <dbReference type="ARBA" id="ARBA00022989"/>
    </source>
</evidence>